<proteinExistence type="predicted"/>
<dbReference type="PATRIC" id="fig|338187.25.peg.3577"/>
<dbReference type="Proteomes" id="UP000008152">
    <property type="component" value="Chromosome II"/>
</dbReference>
<evidence type="ECO:0000313" key="2">
    <source>
        <dbReference type="Proteomes" id="UP000008152"/>
    </source>
</evidence>
<dbReference type="PROSITE" id="PS51257">
    <property type="entry name" value="PROKAR_LIPOPROTEIN"/>
    <property type="match status" value="1"/>
</dbReference>
<dbReference type="KEGG" id="vha:VIBHAR_06867"/>
<evidence type="ECO:0008006" key="3">
    <source>
        <dbReference type="Google" id="ProtNLM"/>
    </source>
</evidence>
<protein>
    <recommendedName>
        <fullName evidence="3">Lipoprotein</fullName>
    </recommendedName>
</protein>
<dbReference type="AlphaFoldDB" id="A7N7Q6"/>
<sequence length="131" mass="14724">MVLKVRKIVMKTRITVGLMGLTLAGCSTTPPTNDQVQIIEKNCAVILSEAANSEQRQNAYNQLIESYGERYVDANNRKQSTSWDLFRQNVIHDGNGQLTREFIEVSDWGCANGNYLEEVHLFVEEAQTSGL</sequence>
<organism evidence="1 2">
    <name type="scientific">Vibrio campbellii (strain ATCC BAA-1116)</name>
    <dbReference type="NCBI Taxonomy" id="2902295"/>
    <lineage>
        <taxon>Bacteria</taxon>
        <taxon>Pseudomonadati</taxon>
        <taxon>Pseudomonadota</taxon>
        <taxon>Gammaproteobacteria</taxon>
        <taxon>Vibrionales</taxon>
        <taxon>Vibrionaceae</taxon>
        <taxon>Vibrio</taxon>
    </lineage>
</organism>
<gene>
    <name evidence="1" type="ordered locus">VIBHAR_06867</name>
</gene>
<evidence type="ECO:0000313" key="1">
    <source>
        <dbReference type="EMBL" id="ABU74742.1"/>
    </source>
</evidence>
<name>A7N7Q6_VIBC1</name>
<reference evidence="1 2" key="1">
    <citation type="submission" date="2007-08" db="EMBL/GenBank/DDBJ databases">
        <authorList>
            <consortium name="The Vibrio harveyi Genome Sequencing Project"/>
            <person name="Bassler B."/>
            <person name="Clifton S.W."/>
            <person name="Fulton L."/>
            <person name="Delehaunty K."/>
            <person name="Fronick C."/>
            <person name="Harrison M."/>
            <person name="Markivic C."/>
            <person name="Fulton R."/>
            <person name="Tin-Wollam A.-M."/>
            <person name="Shah N."/>
            <person name="Pepin K."/>
            <person name="Nash W."/>
            <person name="Thiruvilangam P."/>
            <person name="Bhonagiri V."/>
            <person name="Waters C."/>
            <person name="Tu K.C."/>
            <person name="Irgon J."/>
            <person name="Wilson R.K."/>
        </authorList>
    </citation>
    <scope>NUCLEOTIDE SEQUENCE [LARGE SCALE GENOMIC DNA]</scope>
    <source>
        <strain evidence="2">ATCC BAA-1116 / BB120</strain>
    </source>
</reference>
<accession>A7N7Q6</accession>
<dbReference type="EMBL" id="CP000790">
    <property type="protein sequence ID" value="ABU74742.1"/>
    <property type="molecule type" value="Genomic_DNA"/>
</dbReference>